<name>X0RL59_9ZZZZ</name>
<dbReference type="GO" id="GO:0005886">
    <property type="term" value="C:plasma membrane"/>
    <property type="evidence" value="ECO:0007669"/>
    <property type="project" value="TreeGrafter"/>
</dbReference>
<feature type="non-terminal residue" evidence="4">
    <location>
        <position position="197"/>
    </location>
</feature>
<evidence type="ECO:0000259" key="3">
    <source>
        <dbReference type="PROSITE" id="PS51196"/>
    </source>
</evidence>
<keyword evidence="1" id="KW-0813">Transport</keyword>
<dbReference type="GO" id="GO:0043952">
    <property type="term" value="P:protein transport by the Sec complex"/>
    <property type="evidence" value="ECO:0007669"/>
    <property type="project" value="TreeGrafter"/>
</dbReference>
<dbReference type="GO" id="GO:0006886">
    <property type="term" value="P:intracellular protein transport"/>
    <property type="evidence" value="ECO:0007669"/>
    <property type="project" value="InterPro"/>
</dbReference>
<dbReference type="AlphaFoldDB" id="X0RL59"/>
<evidence type="ECO:0000313" key="4">
    <source>
        <dbReference type="EMBL" id="GAF69549.1"/>
    </source>
</evidence>
<dbReference type="PROSITE" id="PS51196">
    <property type="entry name" value="SECA_MOTOR_DEAD"/>
    <property type="match status" value="1"/>
</dbReference>
<dbReference type="GO" id="GO:0005524">
    <property type="term" value="F:ATP binding"/>
    <property type="evidence" value="ECO:0007669"/>
    <property type="project" value="InterPro"/>
</dbReference>
<proteinExistence type="predicted"/>
<evidence type="ECO:0000256" key="1">
    <source>
        <dbReference type="ARBA" id="ARBA00022927"/>
    </source>
</evidence>
<protein>
    <recommendedName>
        <fullName evidence="3">SecA family profile domain-containing protein</fullName>
    </recommendedName>
</protein>
<gene>
    <name evidence="4" type="ORF">S01H1_10158</name>
</gene>
<dbReference type="InterPro" id="IPR027417">
    <property type="entry name" value="P-loop_NTPase"/>
</dbReference>
<comment type="caution">
    <text evidence="4">The sequence shown here is derived from an EMBL/GenBank/DDBJ whole genome shotgun (WGS) entry which is preliminary data.</text>
</comment>
<reference evidence="4" key="1">
    <citation type="journal article" date="2014" name="Front. Microbiol.">
        <title>High frequency of phylogenetically diverse reductive dehalogenase-homologous genes in deep subseafloor sedimentary metagenomes.</title>
        <authorList>
            <person name="Kawai M."/>
            <person name="Futagami T."/>
            <person name="Toyoda A."/>
            <person name="Takaki Y."/>
            <person name="Nishi S."/>
            <person name="Hori S."/>
            <person name="Arai W."/>
            <person name="Tsubouchi T."/>
            <person name="Morono Y."/>
            <person name="Uchiyama I."/>
            <person name="Ito T."/>
            <person name="Fujiyama A."/>
            <person name="Inagaki F."/>
            <person name="Takami H."/>
        </authorList>
    </citation>
    <scope>NUCLEOTIDE SEQUENCE</scope>
    <source>
        <strain evidence="4">Expedition CK06-06</strain>
    </source>
</reference>
<dbReference type="GO" id="GO:0017038">
    <property type="term" value="P:protein import"/>
    <property type="evidence" value="ECO:0007669"/>
    <property type="project" value="InterPro"/>
</dbReference>
<dbReference type="Pfam" id="PF07517">
    <property type="entry name" value="SecA_DEAD"/>
    <property type="match status" value="1"/>
</dbReference>
<feature type="domain" description="SecA family profile" evidence="3">
    <location>
        <begin position="28"/>
        <end position="197"/>
    </location>
</feature>
<dbReference type="InterPro" id="IPR000185">
    <property type="entry name" value="SecA"/>
</dbReference>
<dbReference type="PANTHER" id="PTHR30612:SF0">
    <property type="entry name" value="CHLOROPLAST PROTEIN-TRANSPORTING ATPASE"/>
    <property type="match status" value="1"/>
</dbReference>
<keyword evidence="2" id="KW-0811">Translocation</keyword>
<dbReference type="SMART" id="SM00957">
    <property type="entry name" value="SecA_DEAD"/>
    <property type="match status" value="1"/>
</dbReference>
<dbReference type="PANTHER" id="PTHR30612">
    <property type="entry name" value="SECA INNER MEMBRANE COMPONENT OF SEC PROTEIN SECRETION SYSTEM"/>
    <property type="match status" value="1"/>
</dbReference>
<organism evidence="4">
    <name type="scientific">marine sediment metagenome</name>
    <dbReference type="NCBI Taxonomy" id="412755"/>
    <lineage>
        <taxon>unclassified sequences</taxon>
        <taxon>metagenomes</taxon>
        <taxon>ecological metagenomes</taxon>
    </lineage>
</organism>
<dbReference type="Gene3D" id="3.40.50.300">
    <property type="entry name" value="P-loop containing nucleotide triphosphate hydrolases"/>
    <property type="match status" value="1"/>
</dbReference>
<keyword evidence="1" id="KW-0653">Protein transport</keyword>
<dbReference type="GO" id="GO:0005829">
    <property type="term" value="C:cytosol"/>
    <property type="evidence" value="ECO:0007669"/>
    <property type="project" value="TreeGrafter"/>
</dbReference>
<evidence type="ECO:0000256" key="2">
    <source>
        <dbReference type="ARBA" id="ARBA00023010"/>
    </source>
</evidence>
<accession>X0RL59</accession>
<sequence>MAVVPSATWQMLDERISSKPLPRGLDAAWDVGRGLAGRFVPRRKMFLRRAERIVAFEKDFSELASSKLRLKVGRFWEIFRCRRDSVFDVDRAFALVREVAFRQIGERPFLVQVAGALALYSGCVAEMATGEGKTLTATMPVTIAGWRGRGCHVITVNDYLAKRDSEWMGRIYKFCGLSVECIEQQMDPASRRKAYNA</sequence>
<dbReference type="GO" id="GO:0031522">
    <property type="term" value="C:cell envelope Sec protein transport complex"/>
    <property type="evidence" value="ECO:0007669"/>
    <property type="project" value="TreeGrafter"/>
</dbReference>
<dbReference type="InterPro" id="IPR014018">
    <property type="entry name" value="SecA_motor_DEAD"/>
</dbReference>
<dbReference type="SUPFAM" id="SSF52540">
    <property type="entry name" value="P-loop containing nucleoside triphosphate hydrolases"/>
    <property type="match status" value="1"/>
</dbReference>
<dbReference type="EMBL" id="BARS01005190">
    <property type="protein sequence ID" value="GAF69549.1"/>
    <property type="molecule type" value="Genomic_DNA"/>
</dbReference>
<dbReference type="PRINTS" id="PR00906">
    <property type="entry name" value="SECA"/>
</dbReference>
<dbReference type="InterPro" id="IPR011115">
    <property type="entry name" value="SecA_DEAD"/>
</dbReference>
<dbReference type="GO" id="GO:0006605">
    <property type="term" value="P:protein targeting"/>
    <property type="evidence" value="ECO:0007669"/>
    <property type="project" value="InterPro"/>
</dbReference>